<dbReference type="PANTHER" id="PTHR10836:SF92">
    <property type="entry name" value="GLYCERALDEHYDE-3-PHOSPHATE DEHYDROGENASE GAPCP1, CHLOROPLASTIC"/>
    <property type="match status" value="1"/>
</dbReference>
<evidence type="ECO:0000256" key="2">
    <source>
        <dbReference type="ARBA" id="ARBA00023002"/>
    </source>
</evidence>
<organism evidence="4 5">
    <name type="scientific">Arabis alpina</name>
    <name type="common">Alpine rock-cress</name>
    <dbReference type="NCBI Taxonomy" id="50452"/>
    <lineage>
        <taxon>Eukaryota</taxon>
        <taxon>Viridiplantae</taxon>
        <taxon>Streptophyta</taxon>
        <taxon>Embryophyta</taxon>
        <taxon>Tracheophyta</taxon>
        <taxon>Spermatophyta</taxon>
        <taxon>Magnoliopsida</taxon>
        <taxon>eudicotyledons</taxon>
        <taxon>Gunneridae</taxon>
        <taxon>Pentapetalae</taxon>
        <taxon>rosids</taxon>
        <taxon>malvids</taxon>
        <taxon>Brassicales</taxon>
        <taxon>Brassicaceae</taxon>
        <taxon>Arabideae</taxon>
        <taxon>Arabis</taxon>
    </lineage>
</organism>
<gene>
    <name evidence="4" type="ordered locus">AALP_Aa2g245800</name>
</gene>
<sequence>MAFRVPTPNVSVVDLTCRLEKGASYEDVKAAIK</sequence>
<dbReference type="GO" id="GO:0005829">
    <property type="term" value="C:cytosol"/>
    <property type="evidence" value="ECO:0007669"/>
    <property type="project" value="TreeGrafter"/>
</dbReference>
<dbReference type="PANTHER" id="PTHR10836">
    <property type="entry name" value="GLYCERALDEHYDE 3-PHOSPHATE DEHYDROGENASE"/>
    <property type="match status" value="1"/>
</dbReference>
<dbReference type="EMBL" id="CM002870">
    <property type="protein sequence ID" value="KFK42360.1"/>
    <property type="molecule type" value="Genomic_DNA"/>
</dbReference>
<name>A0A087HJQ8_ARAAL</name>
<dbReference type="SUPFAM" id="SSF55347">
    <property type="entry name" value="Glyceraldehyde-3-phosphate dehydrogenase-like, C-terminal domain"/>
    <property type="match status" value="1"/>
</dbReference>
<evidence type="ECO:0000313" key="5">
    <source>
        <dbReference type="Proteomes" id="UP000029120"/>
    </source>
</evidence>
<evidence type="ECO:0000256" key="1">
    <source>
        <dbReference type="ARBA" id="ARBA00007406"/>
    </source>
</evidence>
<dbReference type="Gramene" id="KFK42360">
    <property type="protein sequence ID" value="KFK42360"/>
    <property type="gene ID" value="AALP_AA2G245800"/>
</dbReference>
<dbReference type="InterPro" id="IPR020831">
    <property type="entry name" value="GlycerAld/Erythrose_P_DH"/>
</dbReference>
<dbReference type="GO" id="GO:0006096">
    <property type="term" value="P:glycolytic process"/>
    <property type="evidence" value="ECO:0007669"/>
    <property type="project" value="TreeGrafter"/>
</dbReference>
<keyword evidence="2" id="KW-0560">Oxidoreductase</keyword>
<dbReference type="Proteomes" id="UP000029120">
    <property type="component" value="Chromosome 2"/>
</dbReference>
<dbReference type="InterPro" id="IPR020829">
    <property type="entry name" value="GlycerAld_3-P_DH_cat"/>
</dbReference>
<reference evidence="5" key="1">
    <citation type="journal article" date="2015" name="Nat. Plants">
        <title>Genome expansion of Arabis alpina linked with retrotransposition and reduced symmetric DNA methylation.</title>
        <authorList>
            <person name="Willing E.M."/>
            <person name="Rawat V."/>
            <person name="Mandakova T."/>
            <person name="Maumus F."/>
            <person name="James G.V."/>
            <person name="Nordstroem K.J."/>
            <person name="Becker C."/>
            <person name="Warthmann N."/>
            <person name="Chica C."/>
            <person name="Szarzynska B."/>
            <person name="Zytnicki M."/>
            <person name="Albani M.C."/>
            <person name="Kiefer C."/>
            <person name="Bergonzi S."/>
            <person name="Castaings L."/>
            <person name="Mateos J.L."/>
            <person name="Berns M.C."/>
            <person name="Bujdoso N."/>
            <person name="Piofczyk T."/>
            <person name="de Lorenzo L."/>
            <person name="Barrero-Sicilia C."/>
            <person name="Mateos I."/>
            <person name="Piednoel M."/>
            <person name="Hagmann J."/>
            <person name="Chen-Min-Tao R."/>
            <person name="Iglesias-Fernandez R."/>
            <person name="Schuster S.C."/>
            <person name="Alonso-Blanco C."/>
            <person name="Roudier F."/>
            <person name="Carbonero P."/>
            <person name="Paz-Ares J."/>
            <person name="Davis S.J."/>
            <person name="Pecinka A."/>
            <person name="Quesneville H."/>
            <person name="Colot V."/>
            <person name="Lysak M.A."/>
            <person name="Weigel D."/>
            <person name="Coupland G."/>
            <person name="Schneeberger K."/>
        </authorList>
    </citation>
    <scope>NUCLEOTIDE SEQUENCE [LARGE SCALE GENOMIC DNA]</scope>
    <source>
        <strain evidence="5">cv. Pajares</strain>
    </source>
</reference>
<evidence type="ECO:0000259" key="3">
    <source>
        <dbReference type="Pfam" id="PF02800"/>
    </source>
</evidence>
<comment type="similarity">
    <text evidence="1">Belongs to the glyceraldehyde-3-phosphate dehydrogenase family.</text>
</comment>
<dbReference type="Pfam" id="PF02800">
    <property type="entry name" value="Gp_dh_C"/>
    <property type="match status" value="1"/>
</dbReference>
<dbReference type="Gene3D" id="3.30.360.10">
    <property type="entry name" value="Dihydrodipicolinate Reductase, domain 2"/>
    <property type="match status" value="1"/>
</dbReference>
<dbReference type="AlphaFoldDB" id="A0A087HJQ8"/>
<feature type="domain" description="Glyceraldehyde 3-phosphate dehydrogenase catalytic" evidence="3">
    <location>
        <begin position="1"/>
        <end position="33"/>
    </location>
</feature>
<keyword evidence="5" id="KW-1185">Reference proteome</keyword>
<proteinExistence type="inferred from homology"/>
<protein>
    <recommendedName>
        <fullName evidence="3">Glyceraldehyde 3-phosphate dehydrogenase catalytic domain-containing protein</fullName>
    </recommendedName>
</protein>
<accession>A0A087HJQ8</accession>
<evidence type="ECO:0000313" key="4">
    <source>
        <dbReference type="EMBL" id="KFK42360.1"/>
    </source>
</evidence>
<dbReference type="GO" id="GO:0004365">
    <property type="term" value="F:glyceraldehyde-3-phosphate dehydrogenase (NAD+) (phosphorylating) activity"/>
    <property type="evidence" value="ECO:0007669"/>
    <property type="project" value="TreeGrafter"/>
</dbReference>